<name>A0A6L2L4W2_TANCI</name>
<reference evidence="2" key="1">
    <citation type="journal article" date="2019" name="Sci. Rep.">
        <title>Draft genome of Tanacetum cinerariifolium, the natural source of mosquito coil.</title>
        <authorList>
            <person name="Yamashiro T."/>
            <person name="Shiraishi A."/>
            <person name="Satake H."/>
            <person name="Nakayama K."/>
        </authorList>
    </citation>
    <scope>NUCLEOTIDE SEQUENCE</scope>
</reference>
<organism evidence="2">
    <name type="scientific">Tanacetum cinerariifolium</name>
    <name type="common">Dalmatian daisy</name>
    <name type="synonym">Chrysanthemum cinerariifolium</name>
    <dbReference type="NCBI Taxonomy" id="118510"/>
    <lineage>
        <taxon>Eukaryota</taxon>
        <taxon>Viridiplantae</taxon>
        <taxon>Streptophyta</taxon>
        <taxon>Embryophyta</taxon>
        <taxon>Tracheophyta</taxon>
        <taxon>Spermatophyta</taxon>
        <taxon>Magnoliopsida</taxon>
        <taxon>eudicotyledons</taxon>
        <taxon>Gunneridae</taxon>
        <taxon>Pentapetalae</taxon>
        <taxon>asterids</taxon>
        <taxon>campanulids</taxon>
        <taxon>Asterales</taxon>
        <taxon>Asteraceae</taxon>
        <taxon>Asteroideae</taxon>
        <taxon>Anthemideae</taxon>
        <taxon>Anthemidinae</taxon>
        <taxon>Tanacetum</taxon>
    </lineage>
</organism>
<dbReference type="EMBL" id="BKCJ010003454">
    <property type="protein sequence ID" value="GEU55184.1"/>
    <property type="molecule type" value="Genomic_DNA"/>
</dbReference>
<evidence type="ECO:0000256" key="1">
    <source>
        <dbReference type="SAM" id="MobiDB-lite"/>
    </source>
</evidence>
<accession>A0A6L2L4W2</accession>
<comment type="caution">
    <text evidence="2">The sequence shown here is derived from an EMBL/GenBank/DDBJ whole genome shotgun (WGS) entry which is preliminary data.</text>
</comment>
<sequence>MIPLAKSKSLRIVIYGKSPHPQTTLKSSSSPSPTLNQEENDHVDNYTLDLIVYINQLLSIEGGESLEFKQTKGMFKCFGHFLSNLRKKNKRRCTEFAY</sequence>
<gene>
    <name evidence="2" type="ORF">Tci_027162</name>
</gene>
<feature type="region of interest" description="Disordered" evidence="1">
    <location>
        <begin position="17"/>
        <end position="39"/>
    </location>
</feature>
<protein>
    <submittedName>
        <fullName evidence="2">Uncharacterized protein</fullName>
    </submittedName>
</protein>
<proteinExistence type="predicted"/>
<dbReference type="AlphaFoldDB" id="A0A6L2L4W2"/>
<evidence type="ECO:0000313" key="2">
    <source>
        <dbReference type="EMBL" id="GEU55184.1"/>
    </source>
</evidence>